<dbReference type="STRING" id="39490.ERS852448_02055"/>
<dbReference type="GeneID" id="42788220"/>
<evidence type="ECO:0000313" key="2">
    <source>
        <dbReference type="EMBL" id="CUN14237.1"/>
    </source>
</evidence>
<keyword evidence="1" id="KW-0472">Membrane</keyword>
<reference evidence="2 4" key="1">
    <citation type="submission" date="2015-09" db="EMBL/GenBank/DDBJ databases">
        <authorList>
            <consortium name="Pathogen Informatics"/>
        </authorList>
    </citation>
    <scope>NUCLEOTIDE SEQUENCE [LARGE SCALE GENOMIC DNA]</scope>
    <source>
        <strain evidence="2 4">2789STDY5608891</strain>
    </source>
</reference>
<accession>A0A173UJ66</accession>
<organism evidence="2 4">
    <name type="scientific">Eubacterium ramulus</name>
    <dbReference type="NCBI Taxonomy" id="39490"/>
    <lineage>
        <taxon>Bacteria</taxon>
        <taxon>Bacillati</taxon>
        <taxon>Bacillota</taxon>
        <taxon>Clostridia</taxon>
        <taxon>Eubacteriales</taxon>
        <taxon>Eubacteriaceae</taxon>
        <taxon>Eubacterium</taxon>
    </lineage>
</organism>
<evidence type="ECO:0000313" key="3">
    <source>
        <dbReference type="EMBL" id="MSD14892.1"/>
    </source>
</evidence>
<dbReference type="EMBL" id="CYYA01000014">
    <property type="protein sequence ID" value="CUN14237.1"/>
    <property type="molecule type" value="Genomic_DNA"/>
</dbReference>
<evidence type="ECO:0000256" key="1">
    <source>
        <dbReference type="SAM" id="Phobius"/>
    </source>
</evidence>
<evidence type="ECO:0000313" key="4">
    <source>
        <dbReference type="Proteomes" id="UP000095492"/>
    </source>
</evidence>
<keyword evidence="1" id="KW-0812">Transmembrane</keyword>
<dbReference type="Pfam" id="PF12669">
    <property type="entry name" value="FeoB_associated"/>
    <property type="match status" value="1"/>
</dbReference>
<name>A0A173UJ66_EUBRA</name>
<dbReference type="EMBL" id="WKRA01000002">
    <property type="protein sequence ID" value="MSD14892.1"/>
    <property type="molecule type" value="Genomic_DNA"/>
</dbReference>
<proteinExistence type="predicted"/>
<feature type="transmembrane region" description="Helical" evidence="1">
    <location>
        <begin position="6"/>
        <end position="23"/>
    </location>
</feature>
<evidence type="ECO:0000313" key="5">
    <source>
        <dbReference type="Proteomes" id="UP000431304"/>
    </source>
</evidence>
<dbReference type="AlphaFoldDB" id="A0A173UJ66"/>
<keyword evidence="1" id="KW-1133">Transmembrane helix</keyword>
<protein>
    <submittedName>
        <fullName evidence="3">FeoB-associated Cys-rich membrane protein</fullName>
    </submittedName>
    <submittedName>
        <fullName evidence="2">Virus attachment protein p12 family</fullName>
    </submittedName>
</protein>
<dbReference type="Proteomes" id="UP000095492">
    <property type="component" value="Unassembled WGS sequence"/>
</dbReference>
<sequence length="47" mass="4762">MATVIVAIIVFGLVGLIIGKGIYDKKHHKGGCGCNCSSCGGGCHSQK</sequence>
<reference evidence="3 5" key="2">
    <citation type="journal article" date="2019" name="Nat. Med.">
        <title>A library of human gut bacterial isolates paired with longitudinal multiomics data enables mechanistic microbiome research.</title>
        <authorList>
            <person name="Poyet M."/>
            <person name="Groussin M."/>
            <person name="Gibbons S.M."/>
            <person name="Avila-Pacheco J."/>
            <person name="Jiang X."/>
            <person name="Kearney S.M."/>
            <person name="Perrotta A.R."/>
            <person name="Berdy B."/>
            <person name="Zhao S."/>
            <person name="Lieberman T.D."/>
            <person name="Swanson P.K."/>
            <person name="Smith M."/>
            <person name="Roesemann S."/>
            <person name="Alexander J.E."/>
            <person name="Rich S.A."/>
            <person name="Livny J."/>
            <person name="Vlamakis H."/>
            <person name="Clish C."/>
            <person name="Bullock K."/>
            <person name="Deik A."/>
            <person name="Scott J."/>
            <person name="Pierce K.A."/>
            <person name="Xavier R.J."/>
            <person name="Alm E.J."/>
        </authorList>
    </citation>
    <scope>NUCLEOTIDE SEQUENCE [LARGE SCALE GENOMIC DNA]</scope>
    <source>
        <strain evidence="3 5">BIOML-A3</strain>
    </source>
</reference>
<dbReference type="Proteomes" id="UP000431304">
    <property type="component" value="Unassembled WGS sequence"/>
</dbReference>
<gene>
    <name evidence="2" type="ORF">ERS852448_02055</name>
    <name evidence="3" type="ORF">GKE72_02155</name>
</gene>
<dbReference type="RefSeq" id="WP_021740424.1">
    <property type="nucleotide sequence ID" value="NZ_CABKSU010000112.1"/>
</dbReference>